<dbReference type="GO" id="GO:1990247">
    <property type="term" value="F:N6-methyladenosine-containing RNA reader activity"/>
    <property type="evidence" value="ECO:0007669"/>
    <property type="project" value="TreeGrafter"/>
</dbReference>
<dbReference type="GO" id="GO:0003729">
    <property type="term" value="F:mRNA binding"/>
    <property type="evidence" value="ECO:0007669"/>
    <property type="project" value="TreeGrafter"/>
</dbReference>
<evidence type="ECO:0000313" key="3">
    <source>
        <dbReference type="EMBL" id="CAG8437132.1"/>
    </source>
</evidence>
<dbReference type="GO" id="GO:0005737">
    <property type="term" value="C:cytoplasm"/>
    <property type="evidence" value="ECO:0007669"/>
    <property type="project" value="TreeGrafter"/>
</dbReference>
<evidence type="ECO:0000313" key="4">
    <source>
        <dbReference type="Proteomes" id="UP000789831"/>
    </source>
</evidence>
<dbReference type="InterPro" id="IPR045168">
    <property type="entry name" value="YTH_prot"/>
</dbReference>
<gene>
    <name evidence="3" type="ORF">AGERDE_LOCUS741</name>
</gene>
<dbReference type="EMBL" id="CAJVPL010000039">
    <property type="protein sequence ID" value="CAG8437132.1"/>
    <property type="molecule type" value="Genomic_DNA"/>
</dbReference>
<protein>
    <submittedName>
        <fullName evidence="3">10657_t:CDS:1</fullName>
    </submittedName>
</protein>
<dbReference type="CDD" id="cd21134">
    <property type="entry name" value="YTH"/>
    <property type="match status" value="1"/>
</dbReference>
<dbReference type="Pfam" id="PF04146">
    <property type="entry name" value="YTH"/>
    <property type="match status" value="1"/>
</dbReference>
<keyword evidence="4" id="KW-1185">Reference proteome</keyword>
<name>A0A9N8V0L6_9GLOM</name>
<dbReference type="InterPro" id="IPR007275">
    <property type="entry name" value="YTH_domain"/>
</dbReference>
<dbReference type="GO" id="GO:0061157">
    <property type="term" value="P:mRNA destabilization"/>
    <property type="evidence" value="ECO:0007669"/>
    <property type="project" value="TreeGrafter"/>
</dbReference>
<dbReference type="PANTHER" id="PTHR12357:SF89">
    <property type="entry name" value="YTH DOMAIN-CONTAINING FAMILY PROTEIN"/>
    <property type="match status" value="1"/>
</dbReference>
<feature type="region of interest" description="Disordered" evidence="1">
    <location>
        <begin position="933"/>
        <end position="968"/>
    </location>
</feature>
<dbReference type="Proteomes" id="UP000789831">
    <property type="component" value="Unassembled WGS sequence"/>
</dbReference>
<dbReference type="AlphaFoldDB" id="A0A9N8V0L6"/>
<dbReference type="Gene3D" id="3.10.590.10">
    <property type="entry name" value="ph1033 like domains"/>
    <property type="match status" value="1"/>
</dbReference>
<feature type="domain" description="YTH" evidence="2">
    <location>
        <begin position="771"/>
        <end position="905"/>
    </location>
</feature>
<accession>A0A9N8V0L6</accession>
<feature type="compositionally biased region" description="Polar residues" evidence="1">
    <location>
        <begin position="943"/>
        <end position="968"/>
    </location>
</feature>
<organism evidence="3 4">
    <name type="scientific">Ambispora gerdemannii</name>
    <dbReference type="NCBI Taxonomy" id="144530"/>
    <lineage>
        <taxon>Eukaryota</taxon>
        <taxon>Fungi</taxon>
        <taxon>Fungi incertae sedis</taxon>
        <taxon>Mucoromycota</taxon>
        <taxon>Glomeromycotina</taxon>
        <taxon>Glomeromycetes</taxon>
        <taxon>Archaeosporales</taxon>
        <taxon>Ambisporaceae</taxon>
        <taxon>Ambispora</taxon>
    </lineage>
</organism>
<evidence type="ECO:0000259" key="2">
    <source>
        <dbReference type="PROSITE" id="PS50882"/>
    </source>
</evidence>
<dbReference type="OrthoDB" id="306690at2759"/>
<proteinExistence type="predicted"/>
<sequence>MANEHPQTAPNLNFNPSGFQPVLSTIEYAHAQALNDVRQNQSAQQLDVVTTGQYFQASGKEWVESSQKSQSGANGNGVSGMVSSNVILGGGGGGTNAGISNSNDAHVNLSIHRNISAADIGSTAAGMGMIGYKNSSNIGQYPSIKYPPGFTGVSNNGLVMGNGANGTDYHYGHASFSNGAGGYARSNSISVIPQSSHTEDVALYGNVSFANPLITASQPPRSIKNPAASNFGIGGADYKSFDLQNQLQTSLNSLSEENHETEWNKKIILDDSPKESIVYKPLKPMRSATLPTTQSELNNMNNGIYGNATMVSPTSPWGPASSAYVTTPSINTSLGVQTHGLNNTGSYFPPQMQQTIPSGNDQYVSYNVGLYNTNLRRPSSTNNIQANGILHEDTNHVKFDPASLGGGVLLEYYDHNNSALTTSPTGYFPTSQQVHFQYRSIGNALPSWSTSVASAGSLRRRLDGNGSNGGEKVDDDGVKGSMALYDKSDVEDIILPSRDLGKYVAGNESKNFARNELKLDIRGLQGPTLVAPPPGLESYRSPTSPRPPITSPVLNGDHIEHYFSPTLAALTSPTLASVAVANQNILLGVRDDLSSKVQNNQSLGLVDVTDISNSLNNMSLMNSNGGVSTSDIGQVASNELTVVHVTGPTSNNKQQAKLSWAAIAKTAPKPPPVNTSPEVLGVVPGAYSAAISPTSAVSPNSTFASRPMSAPTGAWTGKAKIAGANPGNGMNSLFPSQPNAGLAPGSLTISTGSSASKKDIIAWVAAKGYNPKSFNCKPPLVNDVHKSLKYDIWASTEIGNRRLDKAFRENADKGPIYLFFSVNASGHFCGMAQMLTPVDYTTSSSVWAQDKWKGVFKVKWIFVKDIPNAQLRHIRVVNNENKPVTNSRDTQELYTEPGREMLKIFFEYRSKTSILDDFEFYDKRQVEMRKDGIAPLVGPTSPGPITTNPGNSSGNVSATASLNGESDN</sequence>
<evidence type="ECO:0000256" key="1">
    <source>
        <dbReference type="SAM" id="MobiDB-lite"/>
    </source>
</evidence>
<reference evidence="3" key="1">
    <citation type="submission" date="2021-06" db="EMBL/GenBank/DDBJ databases">
        <authorList>
            <person name="Kallberg Y."/>
            <person name="Tangrot J."/>
            <person name="Rosling A."/>
        </authorList>
    </citation>
    <scope>NUCLEOTIDE SEQUENCE</scope>
    <source>
        <strain evidence="3">MT106</strain>
    </source>
</reference>
<comment type="caution">
    <text evidence="3">The sequence shown here is derived from an EMBL/GenBank/DDBJ whole genome shotgun (WGS) entry which is preliminary data.</text>
</comment>
<dbReference type="PROSITE" id="PS50882">
    <property type="entry name" value="YTH"/>
    <property type="match status" value="1"/>
</dbReference>
<dbReference type="PANTHER" id="PTHR12357">
    <property type="entry name" value="YTH YT521-B HOMOLOGY DOMAIN-CONTAINING"/>
    <property type="match status" value="1"/>
</dbReference>